<proteinExistence type="predicted"/>
<gene>
    <name evidence="1" type="ORF">L21TH_1979</name>
</gene>
<keyword evidence="2" id="KW-1185">Reference proteome</keyword>
<dbReference type="AlphaFoldDB" id="R1AS93"/>
<evidence type="ECO:0008006" key="3">
    <source>
        <dbReference type="Google" id="ProtNLM"/>
    </source>
</evidence>
<protein>
    <recommendedName>
        <fullName evidence="3">Cyclic lactone autoinducer peptide</fullName>
    </recommendedName>
</protein>
<dbReference type="Proteomes" id="UP000013378">
    <property type="component" value="Unassembled WGS sequence"/>
</dbReference>
<dbReference type="OrthoDB" id="1931517at2"/>
<evidence type="ECO:0000313" key="1">
    <source>
        <dbReference type="EMBL" id="EOC99987.1"/>
    </source>
</evidence>
<organism evidence="1 2">
    <name type="scientific">Caldisalinibacter kiritimatiensis</name>
    <dbReference type="NCBI Taxonomy" id="1304284"/>
    <lineage>
        <taxon>Bacteria</taxon>
        <taxon>Bacillati</taxon>
        <taxon>Bacillota</taxon>
        <taxon>Tissierellia</taxon>
        <taxon>Tissierellales</taxon>
        <taxon>Thermohalobacteraceae</taxon>
        <taxon>Caldisalinibacter</taxon>
    </lineage>
</organism>
<accession>R1AS93</accession>
<reference evidence="1 2" key="1">
    <citation type="journal article" date="2015" name="Geomicrobiol. J.">
        <title>Caldisalinibacter kiritimatiensis gen. nov., sp. nov., a moderately thermohalophilic thiosulfate-reducing bacterium from a hypersaline microbial mat.</title>
        <authorList>
            <person name="Ben Hania W."/>
            <person name="Joseph M."/>
            <person name="Fiebig A."/>
            <person name="Bunk B."/>
            <person name="Klenk H.-P."/>
            <person name="Fardeau M.-L."/>
            <person name="Spring S."/>
        </authorList>
    </citation>
    <scope>NUCLEOTIDE SEQUENCE [LARGE SCALE GENOMIC DNA]</scope>
    <source>
        <strain evidence="1 2">L21-TH-D2</strain>
    </source>
</reference>
<dbReference type="RefSeq" id="WP_006315131.1">
    <property type="nucleotide sequence ID" value="NZ_ARZA01000219.1"/>
</dbReference>
<evidence type="ECO:0000313" key="2">
    <source>
        <dbReference type="Proteomes" id="UP000013378"/>
    </source>
</evidence>
<sequence>MKKIIRKNVLHFLGIISIVVANTAASSTTMWFFNQVKCPKELLK</sequence>
<dbReference type="STRING" id="1304284.L21TH_1979"/>
<name>R1AS93_9FIRM</name>
<dbReference type="NCBIfam" id="TIGR04223">
    <property type="entry name" value="quorum_AgrD"/>
    <property type="match status" value="1"/>
</dbReference>
<comment type="caution">
    <text evidence="1">The sequence shown here is derived from an EMBL/GenBank/DDBJ whole genome shotgun (WGS) entry which is preliminary data.</text>
</comment>
<dbReference type="EMBL" id="ARZA01000219">
    <property type="protein sequence ID" value="EOC99987.1"/>
    <property type="molecule type" value="Genomic_DNA"/>
</dbReference>
<dbReference type="InterPro" id="IPR009229">
    <property type="entry name" value="AgrD"/>
</dbReference>